<dbReference type="SMART" id="SM00086">
    <property type="entry name" value="PAC"/>
    <property type="match status" value="1"/>
</dbReference>
<dbReference type="PANTHER" id="PTHR44757">
    <property type="entry name" value="DIGUANYLATE CYCLASE DGCP"/>
    <property type="match status" value="1"/>
</dbReference>
<dbReference type="PROSITE" id="PS50113">
    <property type="entry name" value="PAC"/>
    <property type="match status" value="1"/>
</dbReference>
<dbReference type="InterPro" id="IPR035919">
    <property type="entry name" value="EAL_sf"/>
</dbReference>
<dbReference type="Proteomes" id="UP000018895">
    <property type="component" value="Unassembled WGS sequence"/>
</dbReference>
<name>W4QEX0_9BACI</name>
<keyword evidence="6" id="KW-1185">Reference proteome</keyword>
<evidence type="ECO:0000313" key="6">
    <source>
        <dbReference type="Proteomes" id="UP000018895"/>
    </source>
</evidence>
<dbReference type="InterPro" id="IPR043128">
    <property type="entry name" value="Rev_trsase/Diguanyl_cyclase"/>
</dbReference>
<dbReference type="Gene3D" id="3.30.70.270">
    <property type="match status" value="1"/>
</dbReference>
<dbReference type="InterPro" id="IPR000700">
    <property type="entry name" value="PAS-assoc_C"/>
</dbReference>
<dbReference type="PROSITE" id="PS50883">
    <property type="entry name" value="EAL"/>
    <property type="match status" value="1"/>
</dbReference>
<dbReference type="FunFam" id="3.30.70.270:FF:000001">
    <property type="entry name" value="Diguanylate cyclase domain protein"/>
    <property type="match status" value="1"/>
</dbReference>
<dbReference type="InterPro" id="IPR035965">
    <property type="entry name" value="PAS-like_dom_sf"/>
</dbReference>
<feature type="domain" description="GGDEF" evidence="4">
    <location>
        <begin position="347"/>
        <end position="480"/>
    </location>
</feature>
<dbReference type="CDD" id="cd01949">
    <property type="entry name" value="GGDEF"/>
    <property type="match status" value="1"/>
</dbReference>
<dbReference type="InterPro" id="IPR029016">
    <property type="entry name" value="GAF-like_dom_sf"/>
</dbReference>
<feature type="domain" description="PAC" evidence="2">
    <location>
        <begin position="263"/>
        <end position="316"/>
    </location>
</feature>
<dbReference type="RefSeq" id="WP_052015773.1">
    <property type="nucleotide sequence ID" value="NZ_BAUU01000011.1"/>
</dbReference>
<dbReference type="Gene3D" id="3.20.20.450">
    <property type="entry name" value="EAL domain"/>
    <property type="match status" value="1"/>
</dbReference>
<comment type="caution">
    <text evidence="5">The sequence shown here is derived from an EMBL/GenBank/DDBJ whole genome shotgun (WGS) entry which is preliminary data.</text>
</comment>
<dbReference type="STRING" id="1236971.JCM9152_1865"/>
<evidence type="ECO:0000259" key="1">
    <source>
        <dbReference type="PROSITE" id="PS50112"/>
    </source>
</evidence>
<dbReference type="AlphaFoldDB" id="W4QEX0"/>
<dbReference type="Gene3D" id="3.30.450.40">
    <property type="match status" value="1"/>
</dbReference>
<dbReference type="InterPro" id="IPR052155">
    <property type="entry name" value="Biofilm_reg_signaling"/>
</dbReference>
<dbReference type="InterPro" id="IPR001633">
    <property type="entry name" value="EAL_dom"/>
</dbReference>
<organism evidence="5 6">
    <name type="scientific">Halalkalibacter hemicellulosilyticusJCM 9152</name>
    <dbReference type="NCBI Taxonomy" id="1236971"/>
    <lineage>
        <taxon>Bacteria</taxon>
        <taxon>Bacillati</taxon>
        <taxon>Bacillota</taxon>
        <taxon>Bacilli</taxon>
        <taxon>Bacillales</taxon>
        <taxon>Bacillaceae</taxon>
        <taxon>Halalkalibacter</taxon>
    </lineage>
</organism>
<proteinExistence type="predicted"/>
<dbReference type="InterPro" id="IPR000014">
    <property type="entry name" value="PAS"/>
</dbReference>
<dbReference type="SMART" id="SM00267">
    <property type="entry name" value="GGDEF"/>
    <property type="match status" value="1"/>
</dbReference>
<dbReference type="SUPFAM" id="SSF55785">
    <property type="entry name" value="PYP-like sensor domain (PAS domain)"/>
    <property type="match status" value="1"/>
</dbReference>
<feature type="domain" description="PAS" evidence="1">
    <location>
        <begin position="202"/>
        <end position="243"/>
    </location>
</feature>
<evidence type="ECO:0000259" key="4">
    <source>
        <dbReference type="PROSITE" id="PS50887"/>
    </source>
</evidence>
<reference evidence="5" key="1">
    <citation type="journal article" date="2014" name="Genome Announc.">
        <title>Draft Genome Sequences of Three Alkaliphilic Bacillus Strains, Bacillus wakoensis JCM 9140T, Bacillus akibai JCM 9157T, and Bacillus hemicellulosilyticus JCM 9152T.</title>
        <authorList>
            <person name="Yuki M."/>
            <person name="Oshima K."/>
            <person name="Suda W."/>
            <person name="Oshida Y."/>
            <person name="Kitamura K."/>
            <person name="Iida T."/>
            <person name="Hattori M."/>
            <person name="Ohkuma M."/>
        </authorList>
    </citation>
    <scope>NUCLEOTIDE SEQUENCE [LARGE SCALE GENOMIC DNA]</scope>
    <source>
        <strain evidence="5">JCM 9152</strain>
    </source>
</reference>
<dbReference type="Pfam" id="PF00990">
    <property type="entry name" value="GGDEF"/>
    <property type="match status" value="1"/>
</dbReference>
<dbReference type="InterPro" id="IPR000160">
    <property type="entry name" value="GGDEF_dom"/>
</dbReference>
<accession>W4QEX0</accession>
<dbReference type="CDD" id="cd01948">
    <property type="entry name" value="EAL"/>
    <property type="match status" value="1"/>
</dbReference>
<dbReference type="InterPro" id="IPR029787">
    <property type="entry name" value="Nucleotide_cyclase"/>
</dbReference>
<dbReference type="NCBIfam" id="TIGR00229">
    <property type="entry name" value="sensory_box"/>
    <property type="match status" value="1"/>
</dbReference>
<dbReference type="PROSITE" id="PS50887">
    <property type="entry name" value="GGDEF"/>
    <property type="match status" value="1"/>
</dbReference>
<dbReference type="InterPro" id="IPR001610">
    <property type="entry name" value="PAC"/>
</dbReference>
<protein>
    <submittedName>
        <fullName evidence="5">Diguanylate cyclase/phosphodiesterase</fullName>
    </submittedName>
</protein>
<dbReference type="SMART" id="SM00052">
    <property type="entry name" value="EAL"/>
    <property type="match status" value="1"/>
</dbReference>
<dbReference type="OrthoDB" id="9759607at2"/>
<dbReference type="Pfam" id="PF13426">
    <property type="entry name" value="PAS_9"/>
    <property type="match status" value="1"/>
</dbReference>
<dbReference type="FunFam" id="3.20.20.450:FF:000001">
    <property type="entry name" value="Cyclic di-GMP phosphodiesterase yahA"/>
    <property type="match status" value="1"/>
</dbReference>
<dbReference type="SUPFAM" id="SSF55073">
    <property type="entry name" value="Nucleotide cyclase"/>
    <property type="match status" value="1"/>
</dbReference>
<evidence type="ECO:0000313" key="5">
    <source>
        <dbReference type="EMBL" id="GAE30457.1"/>
    </source>
</evidence>
<feature type="domain" description="EAL" evidence="3">
    <location>
        <begin position="489"/>
        <end position="742"/>
    </location>
</feature>
<dbReference type="NCBIfam" id="TIGR00254">
    <property type="entry name" value="GGDEF"/>
    <property type="match status" value="1"/>
</dbReference>
<gene>
    <name evidence="5" type="ORF">JCM9152_1865</name>
</gene>
<dbReference type="Gene3D" id="3.30.450.20">
    <property type="entry name" value="PAS domain"/>
    <property type="match status" value="1"/>
</dbReference>
<evidence type="ECO:0000259" key="2">
    <source>
        <dbReference type="PROSITE" id="PS50113"/>
    </source>
</evidence>
<sequence length="761" mass="87858">MSVHKDPPYIRISKHYCQQAGMNPNDVKQPSIVMTGEELMEKREEYNEILEVVSFFSYKLLKALEGTPILLVMSDKDGFILDIVGDESIKEMVTKLGICLGAQFTEEEMGTNVISLALKHRHPIQLIGDNHYYRFLHDTACYGVSFHYTDIDNLLGSLSIMTTTEQQNPLFLNMLSNVVDSIERELLLRKQNRKLNILNQIMLRRTRNAIIITNEYGTVTEFNQFAETISGNNRDDIIGRNILDSSILGLYFEKVIEDEHVFKDVELKFTNQKGEDIVALFDAQPIYDHKNAKMIGSFAQLRDITERYMMEEKYNYLAYHDELTGLPNRRYFHTEIRTTLKEKKRDEEIALLLIDLDRFKSINDTFGHSNGDKLLISVTERVKRCLRQEDMLARISGDEFIVLLKNIGGEDEAKKVASRIIEEFQQPFIINHFHFHTTASIGIALYPKENIDIEDFMVQVDLAMYQAKAHGKNGYVFYKNDMHQDASDEFSLENHLRKALEQNEFELFYQAQINSQTGEIIGVEALLRWNHPELGMILPNIFIPLAEKIGLIVPIGEWVIMEACRQNKMWQESGLPNMKVSVNLSTQQFLKQNLVDVVQHVLQSTQLNPQFLELEITESMAMDYKYARKVIDQLRGLGVAVSIDDFGTGYSSLKNLKCFAINRIKIDKCFVMNVLHNQNDEQIVSAIIAMAHGLGVNVVAEGVENEEQLHYLHSQECYNIQGYYFMKPLPAYEFTDQYPQLVEEFKKKKEIIHEKSSHNFS</sequence>
<dbReference type="SUPFAM" id="SSF141868">
    <property type="entry name" value="EAL domain-like"/>
    <property type="match status" value="1"/>
</dbReference>
<evidence type="ECO:0000259" key="3">
    <source>
        <dbReference type="PROSITE" id="PS50883"/>
    </source>
</evidence>
<dbReference type="EMBL" id="BAUU01000011">
    <property type="protein sequence ID" value="GAE30457.1"/>
    <property type="molecule type" value="Genomic_DNA"/>
</dbReference>
<dbReference type="PROSITE" id="PS50112">
    <property type="entry name" value="PAS"/>
    <property type="match status" value="1"/>
</dbReference>
<dbReference type="Pfam" id="PF00563">
    <property type="entry name" value="EAL"/>
    <property type="match status" value="1"/>
</dbReference>
<dbReference type="PANTHER" id="PTHR44757:SF2">
    <property type="entry name" value="BIOFILM ARCHITECTURE MAINTENANCE PROTEIN MBAA"/>
    <property type="match status" value="1"/>
</dbReference>